<dbReference type="Gene3D" id="1.10.260.40">
    <property type="entry name" value="lambda repressor-like DNA-binding domains"/>
    <property type="match status" value="1"/>
</dbReference>
<keyword evidence="1" id="KW-0238">DNA-binding</keyword>
<dbReference type="OrthoDB" id="9801008at2"/>
<keyword evidence="4" id="KW-1185">Reference proteome</keyword>
<dbReference type="InterPro" id="IPR043735">
    <property type="entry name" value="DUF5680"/>
</dbReference>
<proteinExistence type="predicted"/>
<dbReference type="SMART" id="SM00530">
    <property type="entry name" value="HTH_XRE"/>
    <property type="match status" value="1"/>
</dbReference>
<evidence type="ECO:0000313" key="3">
    <source>
        <dbReference type="EMBL" id="KEZ86965.1"/>
    </source>
</evidence>
<feature type="domain" description="HTH cro/C1-type" evidence="2">
    <location>
        <begin position="10"/>
        <end position="64"/>
    </location>
</feature>
<gene>
    <name evidence="3" type="ORF">IO98_21810</name>
</gene>
<dbReference type="PANTHER" id="PTHR46558">
    <property type="entry name" value="TRACRIPTIONAL REGULATORY PROTEIN-RELATED-RELATED"/>
    <property type="match status" value="1"/>
</dbReference>
<dbReference type="AlphaFoldDB" id="A0A084JDD1"/>
<comment type="caution">
    <text evidence="3">The sequence shown here is derived from an EMBL/GenBank/DDBJ whole genome shotgun (WGS) entry which is preliminary data.</text>
</comment>
<dbReference type="CDD" id="cd00093">
    <property type="entry name" value="HTH_XRE"/>
    <property type="match status" value="1"/>
</dbReference>
<dbReference type="GO" id="GO:0003677">
    <property type="term" value="F:DNA binding"/>
    <property type="evidence" value="ECO:0007669"/>
    <property type="project" value="UniProtKB-KW"/>
</dbReference>
<dbReference type="Pfam" id="PF18931">
    <property type="entry name" value="DUF5680"/>
    <property type="match status" value="1"/>
</dbReference>
<accession>A0A084JDD1</accession>
<organism evidence="3 4">
    <name type="scientific">Lacrimispora celerecrescens</name>
    <dbReference type="NCBI Taxonomy" id="29354"/>
    <lineage>
        <taxon>Bacteria</taxon>
        <taxon>Bacillati</taxon>
        <taxon>Bacillota</taxon>
        <taxon>Clostridia</taxon>
        <taxon>Lachnospirales</taxon>
        <taxon>Lachnospiraceae</taxon>
        <taxon>Lacrimispora</taxon>
    </lineage>
</organism>
<protein>
    <submittedName>
        <fullName evidence="3">XRE family transcriptional regulator</fullName>
    </submittedName>
</protein>
<dbReference type="STRING" id="29354.IO98_21810"/>
<reference evidence="3 4" key="1">
    <citation type="submission" date="2014-07" db="EMBL/GenBank/DDBJ databases">
        <title>Draft genome of Clostridium celerecrescens 152B isolated from sediments associated with methane hydrate from Krishna Godavari basin.</title>
        <authorList>
            <person name="Honkalas V.S."/>
            <person name="Dabir A.P."/>
            <person name="Arora P."/>
            <person name="Dhakephalkar P.K."/>
        </authorList>
    </citation>
    <scope>NUCLEOTIDE SEQUENCE [LARGE SCALE GENOMIC DNA]</scope>
    <source>
        <strain evidence="3 4">152B</strain>
    </source>
</reference>
<dbReference type="RefSeq" id="WP_038284426.1">
    <property type="nucleotide sequence ID" value="NZ_JPME01000038.1"/>
</dbReference>
<evidence type="ECO:0000313" key="4">
    <source>
        <dbReference type="Proteomes" id="UP000028525"/>
    </source>
</evidence>
<evidence type="ECO:0000256" key="1">
    <source>
        <dbReference type="ARBA" id="ARBA00023125"/>
    </source>
</evidence>
<dbReference type="Pfam" id="PF01381">
    <property type="entry name" value="HTH_3"/>
    <property type="match status" value="1"/>
</dbReference>
<dbReference type="SUPFAM" id="SSF47413">
    <property type="entry name" value="lambda repressor-like DNA-binding domains"/>
    <property type="match status" value="1"/>
</dbReference>
<dbReference type="PANTHER" id="PTHR46558:SF4">
    <property type="entry name" value="DNA-BIDING PHAGE PROTEIN"/>
    <property type="match status" value="1"/>
</dbReference>
<dbReference type="PROSITE" id="PS50943">
    <property type="entry name" value="HTH_CROC1"/>
    <property type="match status" value="1"/>
</dbReference>
<dbReference type="InterPro" id="IPR010982">
    <property type="entry name" value="Lambda_DNA-bd_dom_sf"/>
</dbReference>
<dbReference type="InterPro" id="IPR001387">
    <property type="entry name" value="Cro/C1-type_HTH"/>
</dbReference>
<name>A0A084JDD1_9FIRM</name>
<dbReference type="EMBL" id="JPME01000038">
    <property type="protein sequence ID" value="KEZ86965.1"/>
    <property type="molecule type" value="Genomic_DNA"/>
</dbReference>
<dbReference type="Proteomes" id="UP000028525">
    <property type="component" value="Unassembled WGS sequence"/>
</dbReference>
<evidence type="ECO:0000259" key="2">
    <source>
        <dbReference type="PROSITE" id="PS50943"/>
    </source>
</evidence>
<sequence length="227" mass="26094">MDFYDFPEKLQLLRKSKGLTQEELAEKVSVSRQAITKWESGQAYPDISNLISISEFFKTTIDHLVKDNDSCITSIVKQDSCDSKELIDFLIKAKCNTYAAKGRECASSRPNSHDLRYEEGVFLYLDTYVGGECFSGEEAVWKNNIPIYAMNYSGRVTSSNFSSDFLKAALMAVPNDKPFRGPDFYVENDYFYNCKVCGDLKWHQGYEEIYYKNLQVYECYFHGGIVK</sequence>